<protein>
    <submittedName>
        <fullName evidence="1">Uncharacterized protein</fullName>
    </submittedName>
</protein>
<organism evidence="1 2">
    <name type="scientific">Diploscapter pachys</name>
    <dbReference type="NCBI Taxonomy" id="2018661"/>
    <lineage>
        <taxon>Eukaryota</taxon>
        <taxon>Metazoa</taxon>
        <taxon>Ecdysozoa</taxon>
        <taxon>Nematoda</taxon>
        <taxon>Chromadorea</taxon>
        <taxon>Rhabditida</taxon>
        <taxon>Rhabditina</taxon>
        <taxon>Rhabditomorpha</taxon>
        <taxon>Rhabditoidea</taxon>
        <taxon>Rhabditidae</taxon>
        <taxon>Diploscapter</taxon>
    </lineage>
</organism>
<comment type="caution">
    <text evidence="1">The sequence shown here is derived from an EMBL/GenBank/DDBJ whole genome shotgun (WGS) entry which is preliminary data.</text>
</comment>
<gene>
    <name evidence="1" type="ORF">WR25_15878</name>
</gene>
<accession>A0A2A2KEZ6</accession>
<dbReference type="EMBL" id="LIAE01008764">
    <property type="protein sequence ID" value="PAV72564.1"/>
    <property type="molecule type" value="Genomic_DNA"/>
</dbReference>
<dbReference type="Proteomes" id="UP000218231">
    <property type="component" value="Unassembled WGS sequence"/>
</dbReference>
<name>A0A2A2KEZ6_9BILA</name>
<proteinExistence type="predicted"/>
<evidence type="ECO:0000313" key="2">
    <source>
        <dbReference type="Proteomes" id="UP000218231"/>
    </source>
</evidence>
<reference evidence="1 2" key="1">
    <citation type="journal article" date="2017" name="Curr. Biol.">
        <title>Genome architecture and evolution of a unichromosomal asexual nematode.</title>
        <authorList>
            <person name="Fradin H."/>
            <person name="Zegar C."/>
            <person name="Gutwein M."/>
            <person name="Lucas J."/>
            <person name="Kovtun M."/>
            <person name="Corcoran D."/>
            <person name="Baugh L.R."/>
            <person name="Kiontke K."/>
            <person name="Gunsalus K."/>
            <person name="Fitch D.H."/>
            <person name="Piano F."/>
        </authorList>
    </citation>
    <scope>NUCLEOTIDE SEQUENCE [LARGE SCALE GENOMIC DNA]</scope>
    <source>
        <strain evidence="1">PF1309</strain>
    </source>
</reference>
<dbReference type="AlphaFoldDB" id="A0A2A2KEZ6"/>
<evidence type="ECO:0000313" key="1">
    <source>
        <dbReference type="EMBL" id="PAV72564.1"/>
    </source>
</evidence>
<sequence>MPTTLSTVTTAMAASTMAQAGMAGKAMLRNSPISRPYRGQERARAIGFSASLRATARSAGPCPATAG</sequence>
<keyword evidence="2" id="KW-1185">Reference proteome</keyword>